<reference evidence="21" key="2">
    <citation type="submission" date="2025-08" db="UniProtKB">
        <authorList>
            <consortium name="Ensembl"/>
        </authorList>
    </citation>
    <scope>IDENTIFICATION</scope>
</reference>
<dbReference type="RefSeq" id="XP_030281143.1">
    <property type="nucleotide sequence ID" value="XM_030425283.1"/>
</dbReference>
<feature type="region of interest" description="Disordered" evidence="19">
    <location>
        <begin position="219"/>
        <end position="328"/>
    </location>
</feature>
<keyword evidence="12 18" id="KW-0460">Magnesium</keyword>
<feature type="domain" description="UBZ4-type" evidence="20">
    <location>
        <begin position="51"/>
        <end position="79"/>
    </location>
</feature>
<dbReference type="Gene3D" id="3.40.1350.10">
    <property type="match status" value="1"/>
</dbReference>
<keyword evidence="8 17" id="KW-0863">Zinc-finger</keyword>
<dbReference type="GO" id="GO:0017108">
    <property type="term" value="F:5'-flap endonuclease activity"/>
    <property type="evidence" value="ECO:0007669"/>
    <property type="project" value="TreeGrafter"/>
</dbReference>
<organism evidence="21 22">
    <name type="scientific">Sparus aurata</name>
    <name type="common">Gilthead sea bream</name>
    <dbReference type="NCBI Taxonomy" id="8175"/>
    <lineage>
        <taxon>Eukaryota</taxon>
        <taxon>Metazoa</taxon>
        <taxon>Chordata</taxon>
        <taxon>Craniata</taxon>
        <taxon>Vertebrata</taxon>
        <taxon>Euteleostomi</taxon>
        <taxon>Actinopterygii</taxon>
        <taxon>Neopterygii</taxon>
        <taxon>Teleostei</taxon>
        <taxon>Neoteleostei</taxon>
        <taxon>Acanthomorphata</taxon>
        <taxon>Eupercaria</taxon>
        <taxon>Spariformes</taxon>
        <taxon>Sparidae</taxon>
        <taxon>Sparus</taxon>
    </lineage>
</organism>
<keyword evidence="15 18" id="KW-0464">Manganese</keyword>
<evidence type="ECO:0000256" key="12">
    <source>
        <dbReference type="ARBA" id="ARBA00022842"/>
    </source>
</evidence>
<keyword evidence="7 17" id="KW-0227">DNA damage</keyword>
<evidence type="ECO:0000256" key="3">
    <source>
        <dbReference type="ARBA" id="ARBA00005533"/>
    </source>
</evidence>
<keyword evidence="9 18" id="KW-0378">Hydrolase</keyword>
<evidence type="ECO:0000256" key="6">
    <source>
        <dbReference type="ARBA" id="ARBA00022759"/>
    </source>
</evidence>
<feature type="compositionally biased region" description="Polar residues" evidence="19">
    <location>
        <begin position="239"/>
        <end position="249"/>
    </location>
</feature>
<evidence type="ECO:0000256" key="8">
    <source>
        <dbReference type="ARBA" id="ARBA00022771"/>
    </source>
</evidence>
<evidence type="ECO:0000256" key="10">
    <source>
        <dbReference type="ARBA" id="ARBA00022833"/>
    </source>
</evidence>
<dbReference type="InterPro" id="IPR049126">
    <property type="entry name" value="FAN1-like_TPR"/>
</dbReference>
<keyword evidence="4 18" id="KW-0540">Nuclease</keyword>
<dbReference type="InParanoid" id="A0A671VMA4"/>
<evidence type="ECO:0000256" key="1">
    <source>
        <dbReference type="ARBA" id="ARBA00000983"/>
    </source>
</evidence>
<dbReference type="GO" id="GO:0004528">
    <property type="term" value="F:phosphodiesterase I activity"/>
    <property type="evidence" value="ECO:0007669"/>
    <property type="project" value="UniProtKB-EC"/>
</dbReference>
<dbReference type="Pfam" id="PF08774">
    <property type="entry name" value="VRR_NUC"/>
    <property type="match status" value="1"/>
</dbReference>
<reference evidence="21" key="1">
    <citation type="submission" date="2021-04" db="EMBL/GenBank/DDBJ databases">
        <authorList>
            <consortium name="Wellcome Sanger Institute Data Sharing"/>
        </authorList>
    </citation>
    <scope>NUCLEOTIDE SEQUENCE [LARGE SCALE GENOMIC DNA]</scope>
</reference>
<dbReference type="AlphaFoldDB" id="A0A671VMA4"/>
<dbReference type="GO" id="GO:0036297">
    <property type="term" value="P:interstrand cross-link repair"/>
    <property type="evidence" value="ECO:0007669"/>
    <property type="project" value="InterPro"/>
</dbReference>
<evidence type="ECO:0000256" key="11">
    <source>
        <dbReference type="ARBA" id="ARBA00022839"/>
    </source>
</evidence>
<evidence type="ECO:0000256" key="5">
    <source>
        <dbReference type="ARBA" id="ARBA00022723"/>
    </source>
</evidence>
<evidence type="ECO:0000313" key="22">
    <source>
        <dbReference type="Proteomes" id="UP000472265"/>
    </source>
</evidence>
<dbReference type="PANTHER" id="PTHR15749">
    <property type="entry name" value="FANCONI-ASSOCIATED NUCLEASE 1"/>
    <property type="match status" value="1"/>
</dbReference>
<dbReference type="InterPro" id="IPR006642">
    <property type="entry name" value="Rad18_UBZ4"/>
</dbReference>
<dbReference type="SMART" id="SM00734">
    <property type="entry name" value="ZnF_Rad18"/>
    <property type="match status" value="1"/>
</dbReference>
<dbReference type="GeneID" id="115586331"/>
<dbReference type="GO" id="GO:0008409">
    <property type="term" value="F:5'-3' exonuclease activity"/>
    <property type="evidence" value="ECO:0007669"/>
    <property type="project" value="TreeGrafter"/>
</dbReference>
<feature type="compositionally biased region" description="Basic and acidic residues" evidence="19">
    <location>
        <begin position="227"/>
        <end position="238"/>
    </location>
</feature>
<evidence type="ECO:0000256" key="15">
    <source>
        <dbReference type="ARBA" id="ARBA00023211"/>
    </source>
</evidence>
<feature type="compositionally biased region" description="Basic and acidic residues" evidence="19">
    <location>
        <begin position="280"/>
        <end position="289"/>
    </location>
</feature>
<keyword evidence="13" id="KW-0175">Coiled coil</keyword>
<evidence type="ECO:0000313" key="21">
    <source>
        <dbReference type="Ensembl" id="ENSSAUP00010028108.1"/>
    </source>
</evidence>
<dbReference type="PANTHER" id="PTHR15749:SF4">
    <property type="entry name" value="FANCONI-ASSOCIATED NUCLEASE 1"/>
    <property type="match status" value="1"/>
</dbReference>
<accession>A0A671VMA4</accession>
<evidence type="ECO:0000259" key="20">
    <source>
        <dbReference type="PROSITE" id="PS51908"/>
    </source>
</evidence>
<feature type="compositionally biased region" description="Low complexity" evidence="19">
    <location>
        <begin position="82"/>
        <end position="93"/>
    </location>
</feature>
<dbReference type="GO" id="GO:0008270">
    <property type="term" value="F:zinc ion binding"/>
    <property type="evidence" value="ECO:0007669"/>
    <property type="project" value="UniProtKB-KW"/>
</dbReference>
<protein>
    <recommendedName>
        <fullName evidence="18">Fanconi-associated nuclease</fullName>
        <ecNumber evidence="18">3.1.4.1</ecNumber>
    </recommendedName>
</protein>
<evidence type="ECO:0000256" key="18">
    <source>
        <dbReference type="RuleBase" id="RU365033"/>
    </source>
</evidence>
<dbReference type="InterPro" id="IPR011856">
    <property type="entry name" value="tRNA_endonuc-like_dom_sf"/>
</dbReference>
<proteinExistence type="inferred from homology"/>
<dbReference type="FunFam" id="3.40.1350.10:FF:000004">
    <property type="entry name" value="Fanconi-associated nuclease"/>
    <property type="match status" value="1"/>
</dbReference>
<dbReference type="PROSITE" id="PS51908">
    <property type="entry name" value="ZF_UBZ4"/>
    <property type="match status" value="1"/>
</dbReference>
<feature type="compositionally biased region" description="Basic and acidic residues" evidence="19">
    <location>
        <begin position="163"/>
        <end position="184"/>
    </location>
</feature>
<feature type="compositionally biased region" description="Basic and acidic residues" evidence="19">
    <location>
        <begin position="107"/>
        <end position="122"/>
    </location>
</feature>
<name>A0A671VMA4_SPAAU</name>
<evidence type="ECO:0000256" key="4">
    <source>
        <dbReference type="ARBA" id="ARBA00022722"/>
    </source>
</evidence>
<keyword evidence="6" id="KW-0255">Endonuclease</keyword>
<dbReference type="CDD" id="cd22326">
    <property type="entry name" value="FAN1-like"/>
    <property type="match status" value="1"/>
</dbReference>
<dbReference type="Proteomes" id="UP000472265">
    <property type="component" value="Chromosome 8"/>
</dbReference>
<dbReference type="OMA" id="ITDVMAN"/>
<dbReference type="InterPro" id="IPR049138">
    <property type="entry name" value="Fan1_SAP_met"/>
</dbReference>
<keyword evidence="5 18" id="KW-0479">Metal-binding</keyword>
<dbReference type="GO" id="GO:0070336">
    <property type="term" value="F:flap-structured DNA binding"/>
    <property type="evidence" value="ECO:0007669"/>
    <property type="project" value="TreeGrafter"/>
</dbReference>
<comment type="subcellular location">
    <subcellularLocation>
        <location evidence="2 18">Nucleus</location>
    </subcellularLocation>
</comment>
<keyword evidence="14 17" id="KW-0234">DNA repair</keyword>
<feature type="region of interest" description="Disordered" evidence="19">
    <location>
        <begin position="1"/>
        <end position="37"/>
    </location>
</feature>
<feature type="region of interest" description="Disordered" evidence="19">
    <location>
        <begin position="79"/>
        <end position="143"/>
    </location>
</feature>
<dbReference type="InterPro" id="IPR049132">
    <property type="entry name" value="FAN1-like_euk"/>
</dbReference>
<keyword evidence="11" id="KW-0269">Exonuclease</keyword>
<comment type="cofactor">
    <cofactor evidence="18">
        <name>Mg(2+)</name>
        <dbReference type="ChEBI" id="CHEBI:18420"/>
    </cofactor>
    <cofactor evidence="18">
        <name>Mn(2+)</name>
        <dbReference type="ChEBI" id="CHEBI:29035"/>
    </cofactor>
</comment>
<comment type="function">
    <text evidence="18">Nuclease required for the repair of DNA interstrand cross-links (ICL). Acts as a 5'-3' exonuclease that anchors at a cut end of DNA and cleaves DNA successively at every third nucleotide, allowing to excise an ICL from one strand through flanking incisions.</text>
</comment>
<dbReference type="Pfam" id="PF21169">
    <property type="entry name" value="Fan1_SAP"/>
    <property type="match status" value="1"/>
</dbReference>
<evidence type="ECO:0000256" key="19">
    <source>
        <dbReference type="SAM" id="MobiDB-lite"/>
    </source>
</evidence>
<sequence>MTERGNKDKPKRSLSLSKNKKKGNVQAGISASAAATTTPITSFFSSQPPPKLACPLCGQLVPRFKINEHIDLQCQNFERGDSSPASASNSVVPRIQLSPSRNPPKSPELDRNKEEEEVKETKTSPYFKKNNHQQAPREIKSKAVVRTIDLGSLSSKLSRKYHKTPERKQTEDRNAPKYSEKEIYSENLSSSQKENLLIPSLEDQKDSVIDLTATCTDTPTAVGDLSQSEKRHNLEHSASKSATFQKQVTSKLQSSSSKLAKRKKVQTSTGRVSGSKKKAKYEGSSREPEEVMSTESIAEMTDVDQLKTKVPSTTTTCDPPQSSEGKSAAAINSDLVPKSGAENSTTDQAVDSSHTSQLPYYLRNFRTVLQAVLKNEDDRALFDQHDMSLVHTFEKLSVMGQKLYVRLFQRKLKWLQVNKLDYEEICSDLGPVAQELVEGGFLESESDLQELGEALDLLPAPELKALAKTFHLGNAGTQKQQLMEGLLRLSRQKSFFSVSPAQNNIGAVILKRAKQLAGSCVRLCRGPRAVFSRILLLFSLTDTMDEEEMAAGGQNQLFTILLVNSGRLAFPDYTVQRTAKVFQDREDLIRYEASMRALLEVASAMQGGQWEEAMELYTATKSAWQELRKKHDLSHEEELPVFLRSFTTGWAYTRILSRGVEILQRLRRYEEATDELRSLLSQSIYCLDSRGRWWDRLALNLHQHLKKPDQAICVIRDGLLDPLVRTGHKLSLHQRAVRMKESASCKKYRLQLRELPTIQVQDVQHVTIRGQLFPHEGGMGKSRFLIPANGEGEESGDATAIGSVEDLCLAHYHQQGFDQGIHGEGSTFSTLFALLLWDIIFMEGIPDVFRNPYQTCPLDLYTDCFYENRKEAIECRVQLLSEASVETLHGMLEDVWTSQEGKVCSLVNWERFSSLQQAKSLVSCMGGAFLGGVISRMSKDYRHCRAGLPDLVVWNTSNNSYKVVEVKGPSDRLSQKQQIWLDELQKLGADVEKEVHHEMKIIITNCQDQK</sequence>
<keyword evidence="22" id="KW-1185">Reference proteome</keyword>
<keyword evidence="10" id="KW-0862">Zinc</keyword>
<evidence type="ECO:0000256" key="17">
    <source>
        <dbReference type="PROSITE-ProRule" id="PRU01256"/>
    </source>
</evidence>
<dbReference type="Ensembl" id="ENSSAUT00010029639.1">
    <property type="protein sequence ID" value="ENSSAUP00010028108.1"/>
    <property type="gene ID" value="ENSSAUG00010011671.1"/>
</dbReference>
<dbReference type="InterPro" id="IPR014883">
    <property type="entry name" value="VRR_NUC"/>
</dbReference>
<evidence type="ECO:0000256" key="14">
    <source>
        <dbReference type="ARBA" id="ARBA00023204"/>
    </source>
</evidence>
<gene>
    <name evidence="21" type="primary">FAN1</name>
    <name evidence="21" type="synonym">fan1</name>
</gene>
<dbReference type="Pfam" id="PF21170">
    <property type="entry name" value="FAN1_TPR"/>
    <property type="match status" value="1"/>
</dbReference>
<evidence type="ECO:0000256" key="7">
    <source>
        <dbReference type="ARBA" id="ARBA00022763"/>
    </source>
</evidence>
<dbReference type="InterPro" id="IPR049125">
    <property type="entry name" value="FAN1-like_WH"/>
</dbReference>
<evidence type="ECO:0000256" key="16">
    <source>
        <dbReference type="ARBA" id="ARBA00023242"/>
    </source>
</evidence>
<evidence type="ECO:0000256" key="9">
    <source>
        <dbReference type="ARBA" id="ARBA00022801"/>
    </source>
</evidence>
<dbReference type="EC" id="3.1.4.1" evidence="18"/>
<dbReference type="GO" id="GO:0005634">
    <property type="term" value="C:nucleus"/>
    <property type="evidence" value="ECO:0007669"/>
    <property type="project" value="UniProtKB-SubCell"/>
</dbReference>
<dbReference type="OrthoDB" id="76364at2759"/>
<dbReference type="GeneTree" id="ENSGT00390000018637"/>
<comment type="similarity">
    <text evidence="3 18">Belongs to the FAN1 family.</text>
</comment>
<keyword evidence="16 18" id="KW-0539">Nucleus</keyword>
<dbReference type="Pfam" id="PF21315">
    <property type="entry name" value="FAN1_HTH"/>
    <property type="match status" value="1"/>
</dbReference>
<dbReference type="FunCoup" id="A0A671VMA4">
    <property type="interactions" value="1339"/>
</dbReference>
<feature type="compositionally biased region" description="Polar residues" evidence="19">
    <location>
        <begin position="310"/>
        <end position="325"/>
    </location>
</feature>
<evidence type="ECO:0000256" key="13">
    <source>
        <dbReference type="ARBA" id="ARBA00023054"/>
    </source>
</evidence>
<evidence type="ECO:0000256" key="2">
    <source>
        <dbReference type="ARBA" id="ARBA00004123"/>
    </source>
</evidence>
<feature type="region of interest" description="Disordered" evidence="19">
    <location>
        <begin position="156"/>
        <end position="195"/>
    </location>
</feature>
<dbReference type="InterPro" id="IPR033315">
    <property type="entry name" value="Fan1-like"/>
</dbReference>
<comment type="catalytic activity">
    <reaction evidence="1 18">
        <text>Hydrolytically removes 5'-nucleotides successively from the 3'-hydroxy termini of 3'-hydroxy-terminated oligonucleotides.</text>
        <dbReference type="EC" id="3.1.4.1"/>
    </reaction>
</comment>
<dbReference type="CTD" id="22909"/>
<reference evidence="21" key="3">
    <citation type="submission" date="2025-09" db="UniProtKB">
        <authorList>
            <consortium name="Ensembl"/>
        </authorList>
    </citation>
    <scope>IDENTIFICATION</scope>
</reference>
<dbReference type="SMART" id="SM00990">
    <property type="entry name" value="VRR_NUC"/>
    <property type="match status" value="1"/>
</dbReference>